<keyword evidence="11 14" id="KW-0472">Membrane</keyword>
<accession>A0ABT3G9A6</accession>
<evidence type="ECO:0000313" key="19">
    <source>
        <dbReference type="EMBL" id="MCW1916437.1"/>
    </source>
</evidence>
<dbReference type="PROSITE" id="PS52016">
    <property type="entry name" value="TONB_DEPENDENT_REC_3"/>
    <property type="match status" value="1"/>
</dbReference>
<gene>
    <name evidence="19" type="ORF">OJ996_22810</name>
</gene>
<dbReference type="Proteomes" id="UP001165653">
    <property type="component" value="Unassembled WGS sequence"/>
</dbReference>
<reference evidence="19" key="1">
    <citation type="submission" date="2022-10" db="EMBL/GenBank/DDBJ databases">
        <title>Luteolibacter sp. GHJ8, whole genome shotgun sequencing project.</title>
        <authorList>
            <person name="Zhao G."/>
            <person name="Shen L."/>
        </authorList>
    </citation>
    <scope>NUCLEOTIDE SEQUENCE</scope>
    <source>
        <strain evidence="19">GHJ8</strain>
    </source>
</reference>
<dbReference type="Gene3D" id="2.40.170.20">
    <property type="entry name" value="TonB-dependent receptor, beta-barrel domain"/>
    <property type="match status" value="1"/>
</dbReference>
<feature type="domain" description="TonB-dependent receptor plug" evidence="18">
    <location>
        <begin position="74"/>
        <end position="174"/>
    </location>
</feature>
<keyword evidence="4 14" id="KW-1134">Transmembrane beta strand</keyword>
<evidence type="ECO:0000256" key="3">
    <source>
        <dbReference type="ARBA" id="ARBA00022448"/>
    </source>
</evidence>
<keyword evidence="12 19" id="KW-0675">Receptor</keyword>
<dbReference type="RefSeq" id="WP_264516013.1">
    <property type="nucleotide sequence ID" value="NZ_JAPDDR010000015.1"/>
</dbReference>
<proteinExistence type="inferred from homology"/>
<evidence type="ECO:0000259" key="17">
    <source>
        <dbReference type="Pfam" id="PF00593"/>
    </source>
</evidence>
<keyword evidence="13 14" id="KW-0998">Cell outer membrane</keyword>
<dbReference type="PANTHER" id="PTHR32552">
    <property type="entry name" value="FERRICHROME IRON RECEPTOR-RELATED"/>
    <property type="match status" value="1"/>
</dbReference>
<evidence type="ECO:0000256" key="8">
    <source>
        <dbReference type="ARBA" id="ARBA00023004"/>
    </source>
</evidence>
<dbReference type="PANTHER" id="PTHR32552:SF68">
    <property type="entry name" value="FERRICHROME OUTER MEMBRANE TRANSPORTER_PHAGE RECEPTOR"/>
    <property type="match status" value="1"/>
</dbReference>
<evidence type="ECO:0000256" key="11">
    <source>
        <dbReference type="ARBA" id="ARBA00023136"/>
    </source>
</evidence>
<evidence type="ECO:0000256" key="13">
    <source>
        <dbReference type="ARBA" id="ARBA00023237"/>
    </source>
</evidence>
<dbReference type="Pfam" id="PF07715">
    <property type="entry name" value="Plug"/>
    <property type="match status" value="1"/>
</dbReference>
<evidence type="ECO:0000256" key="2">
    <source>
        <dbReference type="ARBA" id="ARBA00009810"/>
    </source>
</evidence>
<feature type="signal peptide" evidence="16">
    <location>
        <begin position="1"/>
        <end position="27"/>
    </location>
</feature>
<comment type="subcellular location">
    <subcellularLocation>
        <location evidence="1 14">Cell outer membrane</location>
        <topology evidence="1 14">Multi-pass membrane protein</topology>
    </subcellularLocation>
</comment>
<organism evidence="19 20">
    <name type="scientific">Luteolibacter rhizosphaerae</name>
    <dbReference type="NCBI Taxonomy" id="2989719"/>
    <lineage>
        <taxon>Bacteria</taxon>
        <taxon>Pseudomonadati</taxon>
        <taxon>Verrucomicrobiota</taxon>
        <taxon>Verrucomicrobiia</taxon>
        <taxon>Verrucomicrobiales</taxon>
        <taxon>Verrucomicrobiaceae</taxon>
        <taxon>Luteolibacter</taxon>
    </lineage>
</organism>
<dbReference type="InterPro" id="IPR036942">
    <property type="entry name" value="Beta-barrel_TonB_sf"/>
</dbReference>
<evidence type="ECO:0000256" key="14">
    <source>
        <dbReference type="PROSITE-ProRule" id="PRU01360"/>
    </source>
</evidence>
<keyword evidence="8" id="KW-0408">Iron</keyword>
<evidence type="ECO:0000256" key="4">
    <source>
        <dbReference type="ARBA" id="ARBA00022452"/>
    </source>
</evidence>
<evidence type="ECO:0000256" key="9">
    <source>
        <dbReference type="ARBA" id="ARBA00023065"/>
    </source>
</evidence>
<keyword evidence="20" id="KW-1185">Reference proteome</keyword>
<evidence type="ECO:0000256" key="12">
    <source>
        <dbReference type="ARBA" id="ARBA00023170"/>
    </source>
</evidence>
<dbReference type="InterPro" id="IPR039426">
    <property type="entry name" value="TonB-dep_rcpt-like"/>
</dbReference>
<keyword evidence="3 14" id="KW-0813">Transport</keyword>
<comment type="similarity">
    <text evidence="2 14 15">Belongs to the TonB-dependent receptor family.</text>
</comment>
<evidence type="ECO:0000256" key="16">
    <source>
        <dbReference type="SAM" id="SignalP"/>
    </source>
</evidence>
<dbReference type="InterPro" id="IPR012910">
    <property type="entry name" value="Plug_dom"/>
</dbReference>
<sequence length="719" mass="79324">MIPKRTNPSPATTVVLLGYGLAASGFAATTSAEVVPAESDPNHRLAEIVVTANNEPILYQAKISSAALFTDTPLIETPFSVNVYTEALIEDQRAFTLKEVLENDPSVAVQMPGGFYGVQNLALRGFQVDNFSGYRIDGLPTIQTVSPYLDDKSRVEVLKGPAALRYGFMPPGGAINLVRKRPTLDLSTSLQFDVDTFGRMYSQMDVSDTVASGKFGYRLVLAGEEFDSFYDNAGGDRQMGSLFTEWKQTEALTIWSAIGAQHLNRNGYYGPMISGNGLVFDTGIKTNIMQDWARNEQEIFDSAIGADLEINEDWKLRTSFSYQDSSRESQLSYPYEVLDNGDHTEGALLTHGPFEWEAWGGHIHLEGKFNTGSLEHEIVVGAQYRDYDSYGVRSFPDVGPNNPFTPRPLPIPGPGGPRAIDFEYAELGFFATDTIKFSEQWSALLGGRFGRYENTYPTDPASNDKVDDWSPTLALMYAPIEEVHTYVTYTNGLQDGGFASRTAANAFEPLGVQESEQIELGVKTEWCDGRFQSELAVFQIERDAALFDPVTNVEGFNGLQRHRGVELALRGRITEQWQAGIAAMLLDAEIVEATAFIPGSGVVSLDGMTPQYVPEYQVNLWSVLDIPQVPGLALTAGVRFVDGQYLDQTEQFATDSYSVVDVGARYQFNAADTHWTLRLNIQNLLDQRYYESGEFYPGDAGYLAYGAPIGANFSVKVDF</sequence>
<dbReference type="EMBL" id="JAPDDR010000015">
    <property type="protein sequence ID" value="MCW1916437.1"/>
    <property type="molecule type" value="Genomic_DNA"/>
</dbReference>
<keyword evidence="7 16" id="KW-0732">Signal</keyword>
<dbReference type="Gene3D" id="2.170.130.10">
    <property type="entry name" value="TonB-dependent receptor, plug domain"/>
    <property type="match status" value="1"/>
</dbReference>
<name>A0ABT3G9A6_9BACT</name>
<evidence type="ECO:0000256" key="10">
    <source>
        <dbReference type="ARBA" id="ARBA00023077"/>
    </source>
</evidence>
<dbReference type="Pfam" id="PF00593">
    <property type="entry name" value="TonB_dep_Rec_b-barrel"/>
    <property type="match status" value="1"/>
</dbReference>
<evidence type="ECO:0000256" key="1">
    <source>
        <dbReference type="ARBA" id="ARBA00004571"/>
    </source>
</evidence>
<dbReference type="InterPro" id="IPR037066">
    <property type="entry name" value="Plug_dom_sf"/>
</dbReference>
<feature type="chain" id="PRO_5045878714" evidence="16">
    <location>
        <begin position="28"/>
        <end position="719"/>
    </location>
</feature>
<keyword evidence="6 14" id="KW-0812">Transmembrane</keyword>
<dbReference type="NCBIfam" id="TIGR01783">
    <property type="entry name" value="TonB-siderophor"/>
    <property type="match status" value="1"/>
</dbReference>
<dbReference type="InterPro" id="IPR010105">
    <property type="entry name" value="TonB_sidphr_rcpt"/>
</dbReference>
<evidence type="ECO:0000256" key="6">
    <source>
        <dbReference type="ARBA" id="ARBA00022692"/>
    </source>
</evidence>
<keyword evidence="9" id="KW-0406">Ion transport</keyword>
<evidence type="ECO:0000259" key="18">
    <source>
        <dbReference type="Pfam" id="PF07715"/>
    </source>
</evidence>
<evidence type="ECO:0000256" key="7">
    <source>
        <dbReference type="ARBA" id="ARBA00022729"/>
    </source>
</evidence>
<keyword evidence="5" id="KW-0410">Iron transport</keyword>
<dbReference type="CDD" id="cd01347">
    <property type="entry name" value="ligand_gated_channel"/>
    <property type="match status" value="1"/>
</dbReference>
<dbReference type="InterPro" id="IPR000531">
    <property type="entry name" value="Beta-barrel_TonB"/>
</dbReference>
<evidence type="ECO:0000256" key="15">
    <source>
        <dbReference type="RuleBase" id="RU003357"/>
    </source>
</evidence>
<dbReference type="SUPFAM" id="SSF56935">
    <property type="entry name" value="Porins"/>
    <property type="match status" value="1"/>
</dbReference>
<keyword evidence="10 15" id="KW-0798">TonB box</keyword>
<evidence type="ECO:0000256" key="5">
    <source>
        <dbReference type="ARBA" id="ARBA00022496"/>
    </source>
</evidence>
<protein>
    <submittedName>
        <fullName evidence="19">TonB-dependent siderophore receptor</fullName>
    </submittedName>
</protein>
<evidence type="ECO:0000313" key="20">
    <source>
        <dbReference type="Proteomes" id="UP001165653"/>
    </source>
</evidence>
<comment type="caution">
    <text evidence="19">The sequence shown here is derived from an EMBL/GenBank/DDBJ whole genome shotgun (WGS) entry which is preliminary data.</text>
</comment>
<feature type="domain" description="TonB-dependent receptor-like beta-barrel" evidence="17">
    <location>
        <begin position="260"/>
        <end position="684"/>
    </location>
</feature>